<dbReference type="Proteomes" id="UP000054466">
    <property type="component" value="Unassembled WGS sequence"/>
</dbReference>
<protein>
    <submittedName>
        <fullName evidence="1">Uncharacterized protein</fullName>
    </submittedName>
</protein>
<keyword evidence="2" id="KW-1185">Reference proteome</keyword>
<accession>A0A0D2CT12</accession>
<dbReference type="GeneID" id="27345751"/>
<reference evidence="1 2" key="1">
    <citation type="submission" date="2015-01" db="EMBL/GenBank/DDBJ databases">
        <title>The Genome Sequence of Cladophialophora immunda CBS83496.</title>
        <authorList>
            <consortium name="The Broad Institute Genomics Platform"/>
            <person name="Cuomo C."/>
            <person name="de Hoog S."/>
            <person name="Gorbushina A."/>
            <person name="Stielow B."/>
            <person name="Teixiera M."/>
            <person name="Abouelleil A."/>
            <person name="Chapman S.B."/>
            <person name="Priest M."/>
            <person name="Young S.K."/>
            <person name="Wortman J."/>
            <person name="Nusbaum C."/>
            <person name="Birren B."/>
        </authorList>
    </citation>
    <scope>NUCLEOTIDE SEQUENCE [LARGE SCALE GENOMIC DNA]</scope>
    <source>
        <strain evidence="1 2">CBS 83496</strain>
    </source>
</reference>
<dbReference type="VEuPathDB" id="FungiDB:PV07_06557"/>
<dbReference type="EMBL" id="KN847043">
    <property type="protein sequence ID" value="KIW26748.1"/>
    <property type="molecule type" value="Genomic_DNA"/>
</dbReference>
<dbReference type="RefSeq" id="XP_016246965.1">
    <property type="nucleotide sequence ID" value="XM_016393546.1"/>
</dbReference>
<dbReference type="AlphaFoldDB" id="A0A0D2CT12"/>
<dbReference type="RefSeq" id="XP_016246964.1">
    <property type="nucleotide sequence ID" value="XM_016393545.1"/>
</dbReference>
<evidence type="ECO:0000313" key="2">
    <source>
        <dbReference type="Proteomes" id="UP000054466"/>
    </source>
</evidence>
<dbReference type="EMBL" id="KN847043">
    <property type="protein sequence ID" value="KIW26749.1"/>
    <property type="molecule type" value="Genomic_DNA"/>
</dbReference>
<gene>
    <name evidence="1" type="ORF">PV07_06557</name>
</gene>
<proteinExistence type="predicted"/>
<evidence type="ECO:0000313" key="1">
    <source>
        <dbReference type="EMBL" id="KIW26749.1"/>
    </source>
</evidence>
<organism evidence="1 2">
    <name type="scientific">Cladophialophora immunda</name>
    <dbReference type="NCBI Taxonomy" id="569365"/>
    <lineage>
        <taxon>Eukaryota</taxon>
        <taxon>Fungi</taxon>
        <taxon>Dikarya</taxon>
        <taxon>Ascomycota</taxon>
        <taxon>Pezizomycotina</taxon>
        <taxon>Eurotiomycetes</taxon>
        <taxon>Chaetothyriomycetidae</taxon>
        <taxon>Chaetothyriales</taxon>
        <taxon>Herpotrichiellaceae</taxon>
        <taxon>Cladophialophora</taxon>
    </lineage>
</organism>
<name>A0A0D2CT12_9EURO</name>
<dbReference type="HOGENOM" id="CLU_1539848_0_0_1"/>
<sequence>MYVYRWLSFESGNGRPSTTETKKILQKQLLGLDQVSGGLYNALLSNPGFQEEPLVAGQCDLGLLVTTSFRPSSLHLLRVIAQPDCLPYCRPRRALLFPHTESCSAIFEEIMASTSRLPASSINHGQRRTAFRWTSSPSFCSHSIPSNWTLLILGPTSKKSSPDTPVGGCYVVTG</sequence>